<evidence type="ECO:0000313" key="2">
    <source>
        <dbReference type="Proteomes" id="UP000650467"/>
    </source>
</evidence>
<dbReference type="PANTHER" id="PTHR36327">
    <property type="entry name" value="UNNAMED PRODUCT"/>
    <property type="match status" value="1"/>
</dbReference>
<dbReference type="PANTHER" id="PTHR36327:SF1">
    <property type="entry name" value="OS03G0731100 PROTEIN"/>
    <property type="match status" value="1"/>
</dbReference>
<name>A0A835W2V5_CHLIN</name>
<reference evidence="1" key="1">
    <citation type="journal article" date="2020" name="bioRxiv">
        <title>Comparative genomics of Chlamydomonas.</title>
        <authorList>
            <person name="Craig R.J."/>
            <person name="Hasan A.R."/>
            <person name="Ness R.W."/>
            <person name="Keightley P.D."/>
        </authorList>
    </citation>
    <scope>NUCLEOTIDE SEQUENCE</scope>
    <source>
        <strain evidence="1">SAG 7.73</strain>
    </source>
</reference>
<dbReference type="AlphaFoldDB" id="A0A835W2V5"/>
<dbReference type="OrthoDB" id="531652at2759"/>
<gene>
    <name evidence="1" type="ORF">HXX76_007305</name>
</gene>
<comment type="caution">
    <text evidence="1">The sequence shown here is derived from an EMBL/GenBank/DDBJ whole genome shotgun (WGS) entry which is preliminary data.</text>
</comment>
<keyword evidence="2" id="KW-1185">Reference proteome</keyword>
<organism evidence="1 2">
    <name type="scientific">Chlamydomonas incerta</name>
    <dbReference type="NCBI Taxonomy" id="51695"/>
    <lineage>
        <taxon>Eukaryota</taxon>
        <taxon>Viridiplantae</taxon>
        <taxon>Chlorophyta</taxon>
        <taxon>core chlorophytes</taxon>
        <taxon>Chlorophyceae</taxon>
        <taxon>CS clade</taxon>
        <taxon>Chlamydomonadales</taxon>
        <taxon>Chlamydomonadaceae</taxon>
        <taxon>Chlamydomonas</taxon>
    </lineage>
</organism>
<sequence length="119" mass="13541">MCTLRASEPVPMQQRLLSAGIAAATSLVLLASFPLASSAARLELPNKEVDDATSPFVQELLKRSNENRERYTKERLQDYYRRNFKEYFEFESSNAKVGKARGLSPETQQAIAKWLEENK</sequence>
<evidence type="ECO:0000313" key="1">
    <source>
        <dbReference type="EMBL" id="KAG2435223.1"/>
    </source>
</evidence>
<protein>
    <submittedName>
        <fullName evidence="1">Uncharacterized protein</fullName>
    </submittedName>
</protein>
<accession>A0A835W2V5</accession>
<dbReference type="Proteomes" id="UP000650467">
    <property type="component" value="Unassembled WGS sequence"/>
</dbReference>
<dbReference type="EMBL" id="JAEHOC010000015">
    <property type="protein sequence ID" value="KAG2435223.1"/>
    <property type="molecule type" value="Genomic_DNA"/>
</dbReference>
<proteinExistence type="predicted"/>